<evidence type="ECO:0000256" key="1">
    <source>
        <dbReference type="SAM" id="Phobius"/>
    </source>
</evidence>
<comment type="caution">
    <text evidence="2">The sequence shown here is derived from an EMBL/GenBank/DDBJ whole genome shotgun (WGS) entry which is preliminary data.</text>
</comment>
<dbReference type="AlphaFoldDB" id="A0ABD5VJ52"/>
<accession>A0ABD5VJ52</accession>
<organism evidence="2 3">
    <name type="scientific">Halorubellus litoreus</name>
    <dbReference type="NCBI Taxonomy" id="755308"/>
    <lineage>
        <taxon>Archaea</taxon>
        <taxon>Methanobacteriati</taxon>
        <taxon>Methanobacteriota</taxon>
        <taxon>Stenosarchaea group</taxon>
        <taxon>Halobacteria</taxon>
        <taxon>Halobacteriales</taxon>
        <taxon>Halorubellaceae</taxon>
        <taxon>Halorubellus</taxon>
    </lineage>
</organism>
<keyword evidence="1" id="KW-1133">Transmembrane helix</keyword>
<reference evidence="2 3" key="1">
    <citation type="journal article" date="2019" name="Int. J. Syst. Evol. Microbiol.">
        <title>The Global Catalogue of Microorganisms (GCM) 10K type strain sequencing project: providing services to taxonomists for standard genome sequencing and annotation.</title>
        <authorList>
            <consortium name="The Broad Institute Genomics Platform"/>
            <consortium name="The Broad Institute Genome Sequencing Center for Infectious Disease"/>
            <person name="Wu L."/>
            <person name="Ma J."/>
        </authorList>
    </citation>
    <scope>NUCLEOTIDE SEQUENCE [LARGE SCALE GENOMIC DNA]</scope>
    <source>
        <strain evidence="2 3">GX26</strain>
    </source>
</reference>
<proteinExistence type="predicted"/>
<protein>
    <recommendedName>
        <fullName evidence="4">Flagellin N-terminal-like domain-containing protein</fullName>
    </recommendedName>
</protein>
<keyword evidence="1" id="KW-0812">Transmembrane</keyword>
<evidence type="ECO:0000313" key="3">
    <source>
        <dbReference type="Proteomes" id="UP001596395"/>
    </source>
</evidence>
<evidence type="ECO:0008006" key="4">
    <source>
        <dbReference type="Google" id="ProtNLM"/>
    </source>
</evidence>
<evidence type="ECO:0000313" key="2">
    <source>
        <dbReference type="EMBL" id="MFC6953733.1"/>
    </source>
</evidence>
<gene>
    <name evidence="2" type="ORF">ACFQGB_12740</name>
</gene>
<dbReference type="EMBL" id="JBHSXN010000002">
    <property type="protein sequence ID" value="MFC6953733.1"/>
    <property type="molecule type" value="Genomic_DNA"/>
</dbReference>
<keyword evidence="1" id="KW-0472">Membrane</keyword>
<sequence length="46" mass="5007">MRLRHDSIDDDFLDEVLGLVKFAFYVGAATVIIALGVVALLGFLLV</sequence>
<dbReference type="RefSeq" id="WP_336350686.1">
    <property type="nucleotide sequence ID" value="NZ_JAZAQL010000002.1"/>
</dbReference>
<feature type="transmembrane region" description="Helical" evidence="1">
    <location>
        <begin position="22"/>
        <end position="45"/>
    </location>
</feature>
<name>A0ABD5VJ52_9EURY</name>
<dbReference type="Proteomes" id="UP001596395">
    <property type="component" value="Unassembled WGS sequence"/>
</dbReference>
<keyword evidence="3" id="KW-1185">Reference proteome</keyword>